<keyword evidence="1" id="KW-0539">Nucleus</keyword>
<keyword evidence="4" id="KW-1185">Reference proteome</keyword>
<sequence length="173" mass="20130">MAWANVDDQTSLQFVKIVEKFPDIYDNNTDTYRRWCAHRAWDKIVDCVKDEMKIDCTGNDPEEEIVFETCFTNEDDSNSNKSDANNIDWTAIELKPDVLTINKSDSQFSETEEPLNINAKRKRLNSDSADADNDSLQFFKSILPDIEHFTVKEKRRLKMGVLKLIDDIENDRN</sequence>
<dbReference type="Proteomes" id="UP001153714">
    <property type="component" value="Chromosome 7"/>
</dbReference>
<dbReference type="PROSITE" id="PS51031">
    <property type="entry name" value="BESS"/>
    <property type="match status" value="1"/>
</dbReference>
<dbReference type="Pfam" id="PF02944">
    <property type="entry name" value="BESS"/>
    <property type="match status" value="1"/>
</dbReference>
<dbReference type="EMBL" id="OU893338">
    <property type="protein sequence ID" value="CAG9795212.1"/>
    <property type="molecule type" value="Genomic_DNA"/>
</dbReference>
<evidence type="ECO:0000313" key="3">
    <source>
        <dbReference type="EMBL" id="CAG9795212.1"/>
    </source>
</evidence>
<reference evidence="3" key="1">
    <citation type="submission" date="2021-12" db="EMBL/GenBank/DDBJ databases">
        <authorList>
            <person name="King R."/>
        </authorList>
    </citation>
    <scope>NUCLEOTIDE SEQUENCE</scope>
</reference>
<protein>
    <recommendedName>
        <fullName evidence="2">BESS domain-containing protein</fullName>
    </recommendedName>
</protein>
<dbReference type="OrthoDB" id="6147983at2759"/>
<proteinExistence type="predicted"/>
<gene>
    <name evidence="3" type="ORF">DIATSA_LOCUS12502</name>
</gene>
<dbReference type="AlphaFoldDB" id="A0A9N9REP1"/>
<organism evidence="3 4">
    <name type="scientific">Diatraea saccharalis</name>
    <name type="common">sugarcane borer</name>
    <dbReference type="NCBI Taxonomy" id="40085"/>
    <lineage>
        <taxon>Eukaryota</taxon>
        <taxon>Metazoa</taxon>
        <taxon>Ecdysozoa</taxon>
        <taxon>Arthropoda</taxon>
        <taxon>Hexapoda</taxon>
        <taxon>Insecta</taxon>
        <taxon>Pterygota</taxon>
        <taxon>Neoptera</taxon>
        <taxon>Endopterygota</taxon>
        <taxon>Lepidoptera</taxon>
        <taxon>Glossata</taxon>
        <taxon>Ditrysia</taxon>
        <taxon>Pyraloidea</taxon>
        <taxon>Crambidae</taxon>
        <taxon>Crambinae</taxon>
        <taxon>Diatraea</taxon>
    </lineage>
</organism>
<dbReference type="InterPro" id="IPR004210">
    <property type="entry name" value="BESS_motif"/>
</dbReference>
<name>A0A9N9REP1_9NEOP</name>
<evidence type="ECO:0000259" key="2">
    <source>
        <dbReference type="PROSITE" id="PS51031"/>
    </source>
</evidence>
<evidence type="ECO:0000256" key="1">
    <source>
        <dbReference type="PROSITE-ProRule" id="PRU00371"/>
    </source>
</evidence>
<dbReference type="GO" id="GO:0003677">
    <property type="term" value="F:DNA binding"/>
    <property type="evidence" value="ECO:0007669"/>
    <property type="project" value="InterPro"/>
</dbReference>
<reference evidence="3" key="2">
    <citation type="submission" date="2022-10" db="EMBL/GenBank/DDBJ databases">
        <authorList>
            <consortium name="ENA_rothamsted_submissions"/>
            <consortium name="culmorum"/>
            <person name="King R."/>
        </authorList>
    </citation>
    <scope>NUCLEOTIDE SEQUENCE</scope>
</reference>
<evidence type="ECO:0000313" key="4">
    <source>
        <dbReference type="Proteomes" id="UP001153714"/>
    </source>
</evidence>
<dbReference type="GO" id="GO:0005634">
    <property type="term" value="C:nucleus"/>
    <property type="evidence" value="ECO:0007669"/>
    <property type="project" value="UniProtKB-SubCell"/>
</dbReference>
<comment type="subcellular location">
    <subcellularLocation>
        <location evidence="1">Nucleus</location>
    </subcellularLocation>
</comment>
<accession>A0A9N9REP1</accession>
<feature type="domain" description="BESS" evidence="2">
    <location>
        <begin position="132"/>
        <end position="171"/>
    </location>
</feature>